<keyword evidence="4" id="KW-1003">Cell membrane</keyword>
<dbReference type="FunFam" id="1.10.287.130:FF:000001">
    <property type="entry name" value="Two-component sensor histidine kinase"/>
    <property type="match status" value="1"/>
</dbReference>
<evidence type="ECO:0000256" key="9">
    <source>
        <dbReference type="ARBA" id="ARBA00022777"/>
    </source>
</evidence>
<keyword evidence="12" id="KW-0902">Two-component regulatory system</keyword>
<keyword evidence="13 14" id="KW-0472">Membrane</keyword>
<dbReference type="Pfam" id="PF00672">
    <property type="entry name" value="HAMP"/>
    <property type="match status" value="1"/>
</dbReference>
<evidence type="ECO:0000256" key="8">
    <source>
        <dbReference type="ARBA" id="ARBA00022741"/>
    </source>
</evidence>
<dbReference type="eggNOG" id="COG2205">
    <property type="taxonomic scope" value="Bacteria"/>
</dbReference>
<keyword evidence="6" id="KW-0808">Transferase</keyword>
<evidence type="ECO:0000259" key="16">
    <source>
        <dbReference type="PROSITE" id="PS50885"/>
    </source>
</evidence>
<keyword evidence="8" id="KW-0547">Nucleotide-binding</keyword>
<dbReference type="PROSITE" id="PS50885">
    <property type="entry name" value="HAMP"/>
    <property type="match status" value="1"/>
</dbReference>
<evidence type="ECO:0000256" key="3">
    <source>
        <dbReference type="ARBA" id="ARBA00012438"/>
    </source>
</evidence>
<sequence length="465" mass="52224">MTGIRRRLIINYFTSTFLVMLCLEIVVILLLKNYYYSSFQQKLMEKVESNSSFFNEYLNKNHGDFNNCILQLLKNYPDGGRIELQIIDKTGSMLLSSSVVTEKKITTSDYKKAVKGDISTWVGFNPDTNEKVMAASGLLTDYQSNSCAVLRFVASLETIDQLILELSLILIVIGLFILIFIWVSVMHLGKTIIRPVKEMTTVARKMAKGQFSESIQKHYNDELGELADTLNFMATETIKAQELKNEFISSISHELRTPLTSIKGWTETILTGDFQSREETEKGLKVILKEADRLKNMVDDLLDFSRLESGKLILSPEKTDLKQELDEIIGFTTPRALKERISICFEATDNIPQTLVDKNRIRQVIINILDNAIKFSPPQSSIIFKLFHSNGQIIIKVADHGCGIPKEDLPRVKDKFYKGHSKKAGSGIGLAVCEEILKLHGGGLEIASQKGKGTTVTIILPVSTN</sequence>
<keyword evidence="7 14" id="KW-0812">Transmembrane</keyword>
<dbReference type="InterPro" id="IPR003661">
    <property type="entry name" value="HisK_dim/P_dom"/>
</dbReference>
<keyword evidence="18" id="KW-1185">Reference proteome</keyword>
<dbReference type="GO" id="GO:0005524">
    <property type="term" value="F:ATP binding"/>
    <property type="evidence" value="ECO:0007669"/>
    <property type="project" value="UniProtKB-KW"/>
</dbReference>
<evidence type="ECO:0000256" key="10">
    <source>
        <dbReference type="ARBA" id="ARBA00022840"/>
    </source>
</evidence>
<keyword evidence="5" id="KW-0597">Phosphoprotein</keyword>
<evidence type="ECO:0000256" key="7">
    <source>
        <dbReference type="ARBA" id="ARBA00022692"/>
    </source>
</evidence>
<dbReference type="Proteomes" id="UP000036923">
    <property type="component" value="Unassembled WGS sequence"/>
</dbReference>
<dbReference type="CDD" id="cd00082">
    <property type="entry name" value="HisKA"/>
    <property type="match status" value="1"/>
</dbReference>
<feature type="domain" description="Histidine kinase" evidence="15">
    <location>
        <begin position="250"/>
        <end position="464"/>
    </location>
</feature>
<dbReference type="GO" id="GO:0000155">
    <property type="term" value="F:phosphorelay sensor kinase activity"/>
    <property type="evidence" value="ECO:0007669"/>
    <property type="project" value="InterPro"/>
</dbReference>
<dbReference type="RefSeq" id="WP_036941736.1">
    <property type="nucleotide sequence ID" value="NZ_JQKC01000016.1"/>
</dbReference>
<keyword evidence="9 17" id="KW-0418">Kinase</keyword>
<dbReference type="PROSITE" id="PS50109">
    <property type="entry name" value="HIS_KIN"/>
    <property type="match status" value="1"/>
</dbReference>
<protein>
    <recommendedName>
        <fullName evidence="3">histidine kinase</fullName>
        <ecNumber evidence="3">2.7.13.3</ecNumber>
    </recommendedName>
</protein>
<feature type="transmembrane region" description="Helical" evidence="14">
    <location>
        <begin position="12"/>
        <end position="31"/>
    </location>
</feature>
<dbReference type="InterPro" id="IPR005467">
    <property type="entry name" value="His_kinase_dom"/>
</dbReference>
<dbReference type="InterPro" id="IPR003660">
    <property type="entry name" value="HAMP_dom"/>
</dbReference>
<evidence type="ECO:0000256" key="5">
    <source>
        <dbReference type="ARBA" id="ARBA00022553"/>
    </source>
</evidence>
<feature type="domain" description="HAMP" evidence="16">
    <location>
        <begin position="190"/>
        <end position="242"/>
    </location>
</feature>
<evidence type="ECO:0000256" key="12">
    <source>
        <dbReference type="ARBA" id="ARBA00023012"/>
    </source>
</evidence>
<gene>
    <name evidence="17" type="ORF">Bccel_2334</name>
</gene>
<dbReference type="InterPro" id="IPR050398">
    <property type="entry name" value="HssS/ArlS-like"/>
</dbReference>
<dbReference type="InterPro" id="IPR036097">
    <property type="entry name" value="HisK_dim/P_sf"/>
</dbReference>
<dbReference type="PANTHER" id="PTHR45528">
    <property type="entry name" value="SENSOR HISTIDINE KINASE CPXA"/>
    <property type="match status" value="1"/>
</dbReference>
<organism evidence="17 18">
    <name type="scientific">Pseudobacteroides cellulosolvens ATCC 35603 = DSM 2933</name>
    <dbReference type="NCBI Taxonomy" id="398512"/>
    <lineage>
        <taxon>Bacteria</taxon>
        <taxon>Bacillati</taxon>
        <taxon>Bacillota</taxon>
        <taxon>Clostridia</taxon>
        <taxon>Eubacteriales</taxon>
        <taxon>Oscillospiraceae</taxon>
        <taxon>Pseudobacteroides</taxon>
    </lineage>
</organism>
<dbReference type="Pfam" id="PF00512">
    <property type="entry name" value="HisKA"/>
    <property type="match status" value="1"/>
</dbReference>
<dbReference type="Gene3D" id="6.10.340.10">
    <property type="match status" value="1"/>
</dbReference>
<dbReference type="SMART" id="SM00388">
    <property type="entry name" value="HisKA"/>
    <property type="match status" value="1"/>
</dbReference>
<dbReference type="PRINTS" id="PR00344">
    <property type="entry name" value="BCTRLSENSOR"/>
</dbReference>
<dbReference type="PANTHER" id="PTHR45528:SF1">
    <property type="entry name" value="SENSOR HISTIDINE KINASE CPXA"/>
    <property type="match status" value="1"/>
</dbReference>
<accession>A0A0L6JMS3</accession>
<dbReference type="InterPro" id="IPR003594">
    <property type="entry name" value="HATPase_dom"/>
</dbReference>
<keyword evidence="10" id="KW-0067">ATP-binding</keyword>
<evidence type="ECO:0000313" key="17">
    <source>
        <dbReference type="EMBL" id="KNY27069.1"/>
    </source>
</evidence>
<proteinExistence type="predicted"/>
<dbReference type="SUPFAM" id="SSF158472">
    <property type="entry name" value="HAMP domain-like"/>
    <property type="match status" value="1"/>
</dbReference>
<reference evidence="18" key="1">
    <citation type="submission" date="2015-07" db="EMBL/GenBank/DDBJ databases">
        <title>Near-Complete Genome Sequence of the Cellulolytic Bacterium Bacteroides (Pseudobacteroides) cellulosolvens ATCC 35603.</title>
        <authorList>
            <person name="Dassa B."/>
            <person name="Utturkar S.M."/>
            <person name="Klingeman D.M."/>
            <person name="Hurt R.A."/>
            <person name="Keller M."/>
            <person name="Xu J."/>
            <person name="Reddy Y.H.K."/>
            <person name="Borovok I."/>
            <person name="Grinberg I.R."/>
            <person name="Lamed R."/>
            <person name="Zhivin O."/>
            <person name="Bayer E.A."/>
            <person name="Brown S.D."/>
        </authorList>
    </citation>
    <scope>NUCLEOTIDE SEQUENCE [LARGE SCALE GENOMIC DNA]</scope>
    <source>
        <strain evidence="18">DSM 2933</strain>
    </source>
</reference>
<dbReference type="SMART" id="SM00387">
    <property type="entry name" value="HATPase_c"/>
    <property type="match status" value="1"/>
</dbReference>
<dbReference type="CDD" id="cd06225">
    <property type="entry name" value="HAMP"/>
    <property type="match status" value="1"/>
</dbReference>
<dbReference type="AlphaFoldDB" id="A0A0L6JMS3"/>
<dbReference type="EMBL" id="LGTC01000001">
    <property type="protein sequence ID" value="KNY27069.1"/>
    <property type="molecule type" value="Genomic_DNA"/>
</dbReference>
<dbReference type="SUPFAM" id="SSF55874">
    <property type="entry name" value="ATPase domain of HSP90 chaperone/DNA topoisomerase II/histidine kinase"/>
    <property type="match status" value="1"/>
</dbReference>
<dbReference type="Gene3D" id="3.30.565.10">
    <property type="entry name" value="Histidine kinase-like ATPase, C-terminal domain"/>
    <property type="match status" value="1"/>
</dbReference>
<evidence type="ECO:0000256" key="6">
    <source>
        <dbReference type="ARBA" id="ARBA00022679"/>
    </source>
</evidence>
<dbReference type="FunFam" id="3.30.565.10:FF:000006">
    <property type="entry name" value="Sensor histidine kinase WalK"/>
    <property type="match status" value="1"/>
</dbReference>
<evidence type="ECO:0000256" key="4">
    <source>
        <dbReference type="ARBA" id="ARBA00022475"/>
    </source>
</evidence>
<comment type="caution">
    <text evidence="17">The sequence shown here is derived from an EMBL/GenBank/DDBJ whole genome shotgun (WGS) entry which is preliminary data.</text>
</comment>
<feature type="transmembrane region" description="Helical" evidence="14">
    <location>
        <begin position="166"/>
        <end position="189"/>
    </location>
</feature>
<dbReference type="GO" id="GO:0005886">
    <property type="term" value="C:plasma membrane"/>
    <property type="evidence" value="ECO:0007669"/>
    <property type="project" value="UniProtKB-SubCell"/>
</dbReference>
<comment type="subcellular location">
    <subcellularLocation>
        <location evidence="2">Cell membrane</location>
        <topology evidence="2">Multi-pass membrane protein</topology>
    </subcellularLocation>
</comment>
<dbReference type="InterPro" id="IPR036890">
    <property type="entry name" value="HATPase_C_sf"/>
</dbReference>
<evidence type="ECO:0000259" key="15">
    <source>
        <dbReference type="PROSITE" id="PS50109"/>
    </source>
</evidence>
<dbReference type="Pfam" id="PF02518">
    <property type="entry name" value="HATPase_c"/>
    <property type="match status" value="1"/>
</dbReference>
<evidence type="ECO:0000256" key="14">
    <source>
        <dbReference type="SAM" id="Phobius"/>
    </source>
</evidence>
<dbReference type="SUPFAM" id="SSF47384">
    <property type="entry name" value="Homodimeric domain of signal transducing histidine kinase"/>
    <property type="match status" value="1"/>
</dbReference>
<evidence type="ECO:0000256" key="11">
    <source>
        <dbReference type="ARBA" id="ARBA00022989"/>
    </source>
</evidence>
<dbReference type="InterPro" id="IPR004358">
    <property type="entry name" value="Sig_transdc_His_kin-like_C"/>
</dbReference>
<comment type="catalytic activity">
    <reaction evidence="1">
        <text>ATP + protein L-histidine = ADP + protein N-phospho-L-histidine.</text>
        <dbReference type="EC" id="2.7.13.3"/>
    </reaction>
</comment>
<evidence type="ECO:0000256" key="2">
    <source>
        <dbReference type="ARBA" id="ARBA00004651"/>
    </source>
</evidence>
<dbReference type="SMART" id="SM00304">
    <property type="entry name" value="HAMP"/>
    <property type="match status" value="1"/>
</dbReference>
<name>A0A0L6JMS3_9FIRM</name>
<dbReference type="EC" id="2.7.13.3" evidence="3"/>
<dbReference type="CDD" id="cd00075">
    <property type="entry name" value="HATPase"/>
    <property type="match status" value="1"/>
</dbReference>
<dbReference type="Gene3D" id="1.10.287.130">
    <property type="match status" value="1"/>
</dbReference>
<evidence type="ECO:0000256" key="1">
    <source>
        <dbReference type="ARBA" id="ARBA00000085"/>
    </source>
</evidence>
<dbReference type="STRING" id="398512.Bccel_2334"/>
<keyword evidence="11 14" id="KW-1133">Transmembrane helix</keyword>
<dbReference type="OrthoDB" id="2359336at2"/>
<evidence type="ECO:0000256" key="13">
    <source>
        <dbReference type="ARBA" id="ARBA00023136"/>
    </source>
</evidence>
<evidence type="ECO:0000313" key="18">
    <source>
        <dbReference type="Proteomes" id="UP000036923"/>
    </source>
</evidence>